<dbReference type="AlphaFoldDB" id="A0A5C8UJ00"/>
<sequence length="149" mass="16923">MTDEKPFLPFRPTAPDFPGYAMPPTVPDGLRLELSRARIREGQVDEFEEWMRMLNDRYDESLLALPAERAVFEATFRHTEADGSTWIYHLSLMGEGGGGLDESNQIDADHAAFSRRVKEPGWEELEPKFMLTPAHLLEAMTSWGLTGRP</sequence>
<gene>
    <name evidence="2" type="ORF">FVP33_18515</name>
</gene>
<evidence type="ECO:0000313" key="2">
    <source>
        <dbReference type="EMBL" id="TXN28136.1"/>
    </source>
</evidence>
<comment type="caution">
    <text evidence="2">The sequence shown here is derived from an EMBL/GenBank/DDBJ whole genome shotgun (WGS) entry which is preliminary data.</text>
</comment>
<evidence type="ECO:0000256" key="1">
    <source>
        <dbReference type="SAM" id="MobiDB-lite"/>
    </source>
</evidence>
<dbReference type="Pfam" id="PF19673">
    <property type="entry name" value="DUF6176"/>
    <property type="match status" value="1"/>
</dbReference>
<proteinExistence type="predicted"/>
<dbReference type="Proteomes" id="UP000321379">
    <property type="component" value="Unassembled WGS sequence"/>
</dbReference>
<accession>A0A5C8UJ00</accession>
<dbReference type="EMBL" id="VRMG01000016">
    <property type="protein sequence ID" value="TXN28136.1"/>
    <property type="molecule type" value="Genomic_DNA"/>
</dbReference>
<protein>
    <submittedName>
        <fullName evidence="2">Uncharacterized protein</fullName>
    </submittedName>
</protein>
<name>A0A5C8UJ00_9MICO</name>
<reference evidence="2 3" key="1">
    <citation type="submission" date="2019-08" db="EMBL/GenBank/DDBJ databases">
        <title>Bacterial whole genome sequence for Glaciihabitans sp. CHu50b-6-2.</title>
        <authorList>
            <person name="Jin L."/>
        </authorList>
    </citation>
    <scope>NUCLEOTIDE SEQUENCE [LARGE SCALE GENOMIC DNA]</scope>
    <source>
        <strain evidence="2 3">CHu50b-6-2</strain>
    </source>
</reference>
<organism evidence="2 3">
    <name type="scientific">Lacisediminihabitans profunda</name>
    <dbReference type="NCBI Taxonomy" id="2594790"/>
    <lineage>
        <taxon>Bacteria</taxon>
        <taxon>Bacillati</taxon>
        <taxon>Actinomycetota</taxon>
        <taxon>Actinomycetes</taxon>
        <taxon>Micrococcales</taxon>
        <taxon>Microbacteriaceae</taxon>
        <taxon>Lacisediminihabitans</taxon>
    </lineage>
</organism>
<dbReference type="InterPro" id="IPR046174">
    <property type="entry name" value="DUF6176"/>
</dbReference>
<evidence type="ECO:0000313" key="3">
    <source>
        <dbReference type="Proteomes" id="UP000321379"/>
    </source>
</evidence>
<feature type="region of interest" description="Disordered" evidence="1">
    <location>
        <begin position="1"/>
        <end position="22"/>
    </location>
</feature>
<dbReference type="RefSeq" id="WP_147785177.1">
    <property type="nucleotide sequence ID" value="NZ_VRMG01000016.1"/>
</dbReference>
<keyword evidence="3" id="KW-1185">Reference proteome</keyword>